<evidence type="ECO:0000313" key="1">
    <source>
        <dbReference type="EMBL" id="KAI4326245.1"/>
    </source>
</evidence>
<comment type="caution">
    <text evidence="1">The sequence shown here is derived from an EMBL/GenBank/DDBJ whole genome shotgun (WGS) entry which is preliminary data.</text>
</comment>
<keyword evidence="2" id="KW-1185">Reference proteome</keyword>
<evidence type="ECO:0000313" key="2">
    <source>
        <dbReference type="Proteomes" id="UP001057402"/>
    </source>
</evidence>
<name>A0ACB9MPQ3_9MYRT</name>
<dbReference type="Proteomes" id="UP001057402">
    <property type="component" value="Chromosome 9"/>
</dbReference>
<sequence>MAEASERHTLFGKYEKGRLLGQGTFAKVYYGRNLSTQESVAVKVVDKERIRKEGLMDQIKREISVMRLVRHPNVVELKEVMATKRQIFFVMEYVKGGELFAKVAKGKLGEDDGRRYFQQLISAVDFCHSRGVSHRDLKPENLLVDENGDLKVSDFGLSALPEQLWNDGMLHTQCGTPAYVAPEVLRRKGYDGAKADIWSCGVILYVLLAGYLPFQDENIIKMYRKVFKAEYEFPPWFSTDVRRLISKLLVADPDRRITMAAIMRNPWFQKGFTVPVAFSIEATSSLDEIETHCGCEFDWELKRSNSKPDFYNAFEFISSMSSGFDLSTLFEDERRSGSMFTSKCSASSILSKIESLAKKLNFKVVNLKDFKVKLQGKSEGRKGKLSVTAEVFEVAPEVAVVELAKSSGDTVEYRKFCEEDVRPALRDIIWSWRGENDCH</sequence>
<protein>
    <submittedName>
        <fullName evidence="1">Uncharacterized protein</fullName>
    </submittedName>
</protein>
<gene>
    <name evidence="1" type="ORF">MLD38_031578</name>
</gene>
<accession>A0ACB9MPQ3</accession>
<dbReference type="EMBL" id="CM042888">
    <property type="protein sequence ID" value="KAI4326245.1"/>
    <property type="molecule type" value="Genomic_DNA"/>
</dbReference>
<proteinExistence type="predicted"/>
<organism evidence="1 2">
    <name type="scientific">Melastoma candidum</name>
    <dbReference type="NCBI Taxonomy" id="119954"/>
    <lineage>
        <taxon>Eukaryota</taxon>
        <taxon>Viridiplantae</taxon>
        <taxon>Streptophyta</taxon>
        <taxon>Embryophyta</taxon>
        <taxon>Tracheophyta</taxon>
        <taxon>Spermatophyta</taxon>
        <taxon>Magnoliopsida</taxon>
        <taxon>eudicotyledons</taxon>
        <taxon>Gunneridae</taxon>
        <taxon>Pentapetalae</taxon>
        <taxon>rosids</taxon>
        <taxon>malvids</taxon>
        <taxon>Myrtales</taxon>
        <taxon>Melastomataceae</taxon>
        <taxon>Melastomatoideae</taxon>
        <taxon>Melastomateae</taxon>
        <taxon>Melastoma</taxon>
    </lineage>
</organism>
<reference evidence="2" key="1">
    <citation type="journal article" date="2023" name="Front. Plant Sci.">
        <title>Chromosomal-level genome assembly of Melastoma candidum provides insights into trichome evolution.</title>
        <authorList>
            <person name="Zhong Y."/>
            <person name="Wu W."/>
            <person name="Sun C."/>
            <person name="Zou P."/>
            <person name="Liu Y."/>
            <person name="Dai S."/>
            <person name="Zhou R."/>
        </authorList>
    </citation>
    <scope>NUCLEOTIDE SEQUENCE [LARGE SCALE GENOMIC DNA]</scope>
</reference>